<dbReference type="OrthoDB" id="7862519at2"/>
<name>A0A917AB80_9RHOB</name>
<protein>
    <recommendedName>
        <fullName evidence="4">PH domain-containing protein</fullName>
    </recommendedName>
</protein>
<evidence type="ECO:0000313" key="2">
    <source>
        <dbReference type="EMBL" id="GGE38493.1"/>
    </source>
</evidence>
<proteinExistence type="predicted"/>
<evidence type="ECO:0008006" key="4">
    <source>
        <dbReference type="Google" id="ProtNLM"/>
    </source>
</evidence>
<evidence type="ECO:0000256" key="1">
    <source>
        <dbReference type="SAM" id="Phobius"/>
    </source>
</evidence>
<keyword evidence="1" id="KW-1133">Transmembrane helix</keyword>
<dbReference type="Proteomes" id="UP000606730">
    <property type="component" value="Unassembled WGS sequence"/>
</dbReference>
<accession>A0A917AB80</accession>
<evidence type="ECO:0000313" key="3">
    <source>
        <dbReference type="Proteomes" id="UP000606730"/>
    </source>
</evidence>
<dbReference type="RefSeq" id="WP_095596774.1">
    <property type="nucleotide sequence ID" value="NZ_BMKN01000001.1"/>
</dbReference>
<reference evidence="2" key="2">
    <citation type="submission" date="2020-09" db="EMBL/GenBank/DDBJ databases">
        <authorList>
            <person name="Sun Q."/>
            <person name="Zhou Y."/>
        </authorList>
    </citation>
    <scope>NUCLEOTIDE SEQUENCE</scope>
    <source>
        <strain evidence="2">CGMCC 1.16012</strain>
    </source>
</reference>
<dbReference type="AlphaFoldDB" id="A0A917AB80"/>
<organism evidence="2 3">
    <name type="scientific">Actibacterium pelagium</name>
    <dbReference type="NCBI Taxonomy" id="2029103"/>
    <lineage>
        <taxon>Bacteria</taxon>
        <taxon>Pseudomonadati</taxon>
        <taxon>Pseudomonadota</taxon>
        <taxon>Alphaproteobacteria</taxon>
        <taxon>Rhodobacterales</taxon>
        <taxon>Roseobacteraceae</taxon>
        <taxon>Actibacterium</taxon>
    </lineage>
</organism>
<reference evidence="2" key="1">
    <citation type="journal article" date="2014" name="Int. J. Syst. Evol. Microbiol.">
        <title>Complete genome sequence of Corynebacterium casei LMG S-19264T (=DSM 44701T), isolated from a smear-ripened cheese.</title>
        <authorList>
            <consortium name="US DOE Joint Genome Institute (JGI-PGF)"/>
            <person name="Walter F."/>
            <person name="Albersmeier A."/>
            <person name="Kalinowski J."/>
            <person name="Ruckert C."/>
        </authorList>
    </citation>
    <scope>NUCLEOTIDE SEQUENCE</scope>
    <source>
        <strain evidence="2">CGMCC 1.16012</strain>
    </source>
</reference>
<keyword evidence="3" id="KW-1185">Reference proteome</keyword>
<gene>
    <name evidence="2" type="ORF">GCM10011517_02860</name>
</gene>
<comment type="caution">
    <text evidence="2">The sequence shown here is derived from an EMBL/GenBank/DDBJ whole genome shotgun (WGS) entry which is preliminary data.</text>
</comment>
<keyword evidence="1" id="KW-0812">Transmembrane</keyword>
<dbReference type="EMBL" id="BMKN01000001">
    <property type="protein sequence ID" value="GGE38493.1"/>
    <property type="molecule type" value="Genomic_DNA"/>
</dbReference>
<feature type="transmembrane region" description="Helical" evidence="1">
    <location>
        <begin position="16"/>
        <end position="34"/>
    </location>
</feature>
<keyword evidence="1" id="KW-0472">Membrane</keyword>
<sequence>MTRTPPKIQASNTRRIIAMIVLVSLGGLMIYSAATADIAIWERLLLTALGLATLYMSDWMRRATLGWLELRDEGIFDQDGRLLAPIEDITGLDRGHLAFKPSNGFVIRLSSNGTRAWAPGLWWRSGDRLGVGGVTSAAQCKAMAEILTLRLQGH</sequence>